<gene>
    <name evidence="2" type="ORF">AWB74_06256</name>
</gene>
<dbReference type="EMBL" id="FCOM02000041">
    <property type="protein sequence ID" value="SAL82400.1"/>
    <property type="molecule type" value="Genomic_DNA"/>
</dbReference>
<evidence type="ECO:0000259" key="1">
    <source>
        <dbReference type="Pfam" id="PF13614"/>
    </source>
</evidence>
<feature type="domain" description="AAA" evidence="1">
    <location>
        <begin position="117"/>
        <end position="295"/>
    </location>
</feature>
<evidence type="ECO:0000313" key="2">
    <source>
        <dbReference type="EMBL" id="SAL82400.1"/>
    </source>
</evidence>
<reference evidence="2" key="1">
    <citation type="submission" date="2016-01" db="EMBL/GenBank/DDBJ databases">
        <authorList>
            <person name="Peeters C."/>
        </authorList>
    </citation>
    <scope>NUCLEOTIDE SEQUENCE [LARGE SCALE GENOMIC DNA]</scope>
    <source>
        <strain evidence="2">LMG 29317</strain>
    </source>
</reference>
<keyword evidence="3" id="KW-1185">Reference proteome</keyword>
<dbReference type="AlphaFoldDB" id="A0A158KP79"/>
<protein>
    <submittedName>
        <fullName evidence="2">Cobyrinic acid a,c-diamide synthase</fullName>
    </submittedName>
</protein>
<dbReference type="PANTHER" id="PTHR13696:SF52">
    <property type="entry name" value="PARA FAMILY PROTEIN CT_582"/>
    <property type="match status" value="1"/>
</dbReference>
<dbReference type="InterPro" id="IPR025669">
    <property type="entry name" value="AAA_dom"/>
</dbReference>
<comment type="caution">
    <text evidence="2">The sequence shown here is derived from an EMBL/GenBank/DDBJ whole genome shotgun (WGS) entry which is preliminary data.</text>
</comment>
<accession>A0A158KP79</accession>
<proteinExistence type="predicted"/>
<dbReference type="Pfam" id="PF13614">
    <property type="entry name" value="AAA_31"/>
    <property type="match status" value="1"/>
</dbReference>
<name>A0A158KP79_9BURK</name>
<dbReference type="SUPFAM" id="SSF52540">
    <property type="entry name" value="P-loop containing nucleoside triphosphate hydrolases"/>
    <property type="match status" value="1"/>
</dbReference>
<sequence length="397" mass="43785">MNAPDLSLMRMPEAEEEVSVDDLVELSSQAGDVLDKIRDAMLEPYPRKKAPAFTSATLANLCGIDKPRVKYLSGKGDLPVGTSTGAGRAKVFTLEEAITWIKATSKRATRPEGARARVISIANFKGGVTKTTTAVSVAQGLTLLGRKVLLIDCDPQGSSTQLCGYAPETEVTDESTLLPLFYGEQSDARYAIRETYWHNLDLIPARIALSDAEFEVPAKLLSDRKFEFWDILNKGLKPVLQDYDVVIVDTPPALSQLTTNALVAADAILLPCPPEGMDFASSTQFWRLFSEVARRLPNVKDDKRYDFVKVIMTKVKSTELSRVVQGWLHKAYGARVLPILLPESGIQVSAAAMLSTIYDVSKSEVNSSSYARIRQPFDQLTEYLDSQLVRAWTKEMA</sequence>
<dbReference type="Proteomes" id="UP000055019">
    <property type="component" value="Unassembled WGS sequence"/>
</dbReference>
<dbReference type="RefSeq" id="WP_235024749.1">
    <property type="nucleotide sequence ID" value="NZ_FCOM02000041.1"/>
</dbReference>
<dbReference type="CDD" id="cd02042">
    <property type="entry name" value="ParAB_family"/>
    <property type="match status" value="1"/>
</dbReference>
<evidence type="ECO:0000313" key="3">
    <source>
        <dbReference type="Proteomes" id="UP000055019"/>
    </source>
</evidence>
<dbReference type="InterPro" id="IPR027417">
    <property type="entry name" value="P-loop_NTPase"/>
</dbReference>
<dbReference type="InterPro" id="IPR050678">
    <property type="entry name" value="DNA_Partitioning_ATPase"/>
</dbReference>
<dbReference type="Gene3D" id="3.40.50.300">
    <property type="entry name" value="P-loop containing nucleotide triphosphate hydrolases"/>
    <property type="match status" value="1"/>
</dbReference>
<organism evidence="2 3">
    <name type="scientific">Caballeronia arvi</name>
    <dbReference type="NCBI Taxonomy" id="1777135"/>
    <lineage>
        <taxon>Bacteria</taxon>
        <taxon>Pseudomonadati</taxon>
        <taxon>Pseudomonadota</taxon>
        <taxon>Betaproteobacteria</taxon>
        <taxon>Burkholderiales</taxon>
        <taxon>Burkholderiaceae</taxon>
        <taxon>Caballeronia</taxon>
    </lineage>
</organism>
<dbReference type="PANTHER" id="PTHR13696">
    <property type="entry name" value="P-LOOP CONTAINING NUCLEOSIDE TRIPHOSPHATE HYDROLASE"/>
    <property type="match status" value="1"/>
</dbReference>